<organism evidence="2 3">
    <name type="scientific">Gigaspora rosea</name>
    <dbReference type="NCBI Taxonomy" id="44941"/>
    <lineage>
        <taxon>Eukaryota</taxon>
        <taxon>Fungi</taxon>
        <taxon>Fungi incertae sedis</taxon>
        <taxon>Mucoromycota</taxon>
        <taxon>Glomeromycotina</taxon>
        <taxon>Glomeromycetes</taxon>
        <taxon>Diversisporales</taxon>
        <taxon>Gigasporaceae</taxon>
        <taxon>Gigaspora</taxon>
    </lineage>
</organism>
<name>A0A397VNW6_9GLOM</name>
<sequence length="73" mass="9082">MFVFVMLFHTLHAPMPPTLHNIRLPNFLFFTLLVCFIFYSMTFNFFDFLCFKVYWLYMRSWLRFFLDLSSEKT</sequence>
<keyword evidence="1" id="KW-0812">Transmembrane</keyword>
<dbReference type="EMBL" id="QKWP01000226">
    <property type="protein sequence ID" value="RIB24194.1"/>
    <property type="molecule type" value="Genomic_DNA"/>
</dbReference>
<dbReference type="Proteomes" id="UP000266673">
    <property type="component" value="Unassembled WGS sequence"/>
</dbReference>
<proteinExistence type="predicted"/>
<keyword evidence="1" id="KW-0472">Membrane</keyword>
<evidence type="ECO:0000313" key="3">
    <source>
        <dbReference type="Proteomes" id="UP000266673"/>
    </source>
</evidence>
<accession>A0A397VNW6</accession>
<keyword evidence="1" id="KW-1133">Transmembrane helix</keyword>
<comment type="caution">
    <text evidence="2">The sequence shown here is derived from an EMBL/GenBank/DDBJ whole genome shotgun (WGS) entry which is preliminary data.</text>
</comment>
<evidence type="ECO:0000313" key="2">
    <source>
        <dbReference type="EMBL" id="RIB24194.1"/>
    </source>
</evidence>
<reference evidence="2 3" key="1">
    <citation type="submission" date="2018-06" db="EMBL/GenBank/DDBJ databases">
        <title>Comparative genomics reveals the genomic features of Rhizophagus irregularis, R. cerebriforme, R. diaphanum and Gigaspora rosea, and their symbiotic lifestyle signature.</title>
        <authorList>
            <person name="Morin E."/>
            <person name="San Clemente H."/>
            <person name="Chen E.C.H."/>
            <person name="De La Providencia I."/>
            <person name="Hainaut M."/>
            <person name="Kuo A."/>
            <person name="Kohler A."/>
            <person name="Murat C."/>
            <person name="Tang N."/>
            <person name="Roy S."/>
            <person name="Loubradou J."/>
            <person name="Henrissat B."/>
            <person name="Grigoriev I.V."/>
            <person name="Corradi N."/>
            <person name="Roux C."/>
            <person name="Martin F.M."/>
        </authorList>
    </citation>
    <scope>NUCLEOTIDE SEQUENCE [LARGE SCALE GENOMIC DNA]</scope>
    <source>
        <strain evidence="2 3">DAOM 194757</strain>
    </source>
</reference>
<protein>
    <submittedName>
        <fullName evidence="2">Uncharacterized protein</fullName>
    </submittedName>
</protein>
<keyword evidence="3" id="KW-1185">Reference proteome</keyword>
<evidence type="ECO:0000256" key="1">
    <source>
        <dbReference type="SAM" id="Phobius"/>
    </source>
</evidence>
<dbReference type="AlphaFoldDB" id="A0A397VNW6"/>
<gene>
    <name evidence="2" type="ORF">C2G38_2070506</name>
</gene>
<feature type="transmembrane region" description="Helical" evidence="1">
    <location>
        <begin position="27"/>
        <end position="55"/>
    </location>
</feature>